<dbReference type="InterPro" id="IPR012255">
    <property type="entry name" value="ETF_b"/>
</dbReference>
<dbReference type="InterPro" id="IPR014730">
    <property type="entry name" value="ETF_a/b_N"/>
</dbReference>
<dbReference type="KEGG" id="avu:BK816_03755"/>
<evidence type="ECO:0000256" key="4">
    <source>
        <dbReference type="ARBA" id="ARBA00016797"/>
    </source>
</evidence>
<comment type="similarity">
    <text evidence="2">Belongs to the ETF beta-subunit/FixA family.</text>
</comment>
<dbReference type="Pfam" id="PF01012">
    <property type="entry name" value="ETF"/>
    <property type="match status" value="1"/>
</dbReference>
<dbReference type="STRING" id="1912795.BK816_03755"/>
<protein>
    <recommendedName>
        <fullName evidence="4">Electron transfer flavoprotein subunit beta</fullName>
    </recommendedName>
</protein>
<keyword evidence="6" id="KW-0249">Electron transport</keyword>
<dbReference type="SMART" id="SM00893">
    <property type="entry name" value="ETF"/>
    <property type="match status" value="1"/>
</dbReference>
<comment type="subunit">
    <text evidence="3">Heterodimer of an alpha and a beta subunit.</text>
</comment>
<evidence type="ECO:0000256" key="6">
    <source>
        <dbReference type="ARBA" id="ARBA00022982"/>
    </source>
</evidence>
<dbReference type="InterPro" id="IPR033948">
    <property type="entry name" value="ETF_beta_N"/>
</dbReference>
<comment type="cofactor">
    <cofactor evidence="1">
        <name>FAD</name>
        <dbReference type="ChEBI" id="CHEBI:57692"/>
    </cofactor>
</comment>
<dbReference type="EMBL" id="CP017812">
    <property type="protein sequence ID" value="AOZ72520.1"/>
    <property type="molecule type" value="Genomic_DNA"/>
</dbReference>
<dbReference type="SUPFAM" id="SSF52402">
    <property type="entry name" value="Adenine nucleotide alpha hydrolases-like"/>
    <property type="match status" value="1"/>
</dbReference>
<dbReference type="PANTHER" id="PTHR21294">
    <property type="entry name" value="ELECTRON TRANSFER FLAVOPROTEIN BETA-SUBUNIT"/>
    <property type="match status" value="1"/>
</dbReference>
<gene>
    <name evidence="9" type="ORF">BK816_03755</name>
</gene>
<evidence type="ECO:0000313" key="10">
    <source>
        <dbReference type="Proteomes" id="UP000176288"/>
    </source>
</evidence>
<dbReference type="RefSeq" id="WP_071163986.1">
    <property type="nucleotide sequence ID" value="NZ_CP017812.1"/>
</dbReference>
<name>A0A1D9MK21_9ACTO</name>
<dbReference type="Gene3D" id="3.40.50.620">
    <property type="entry name" value="HUPs"/>
    <property type="match status" value="1"/>
</dbReference>
<keyword evidence="10" id="KW-1185">Reference proteome</keyword>
<proteinExistence type="inferred from homology"/>
<dbReference type="PIRSF" id="PIRSF000090">
    <property type="entry name" value="Beta-ETF"/>
    <property type="match status" value="1"/>
</dbReference>
<evidence type="ECO:0000256" key="7">
    <source>
        <dbReference type="ARBA" id="ARBA00025649"/>
    </source>
</evidence>
<evidence type="ECO:0000313" key="9">
    <source>
        <dbReference type="EMBL" id="AOZ72520.1"/>
    </source>
</evidence>
<evidence type="ECO:0000259" key="8">
    <source>
        <dbReference type="SMART" id="SM00893"/>
    </source>
</evidence>
<keyword evidence="5" id="KW-0813">Transport</keyword>
<organism evidence="9 10">
    <name type="scientific">Boudabousia tangfeifanii</name>
    <dbReference type="NCBI Taxonomy" id="1912795"/>
    <lineage>
        <taxon>Bacteria</taxon>
        <taxon>Bacillati</taxon>
        <taxon>Actinomycetota</taxon>
        <taxon>Actinomycetes</taxon>
        <taxon>Actinomycetales</taxon>
        <taxon>Actinomycetaceae</taxon>
        <taxon>Boudabousia</taxon>
    </lineage>
</organism>
<dbReference type="InterPro" id="IPR014729">
    <property type="entry name" value="Rossmann-like_a/b/a_fold"/>
</dbReference>
<dbReference type="GO" id="GO:0009055">
    <property type="term" value="F:electron transfer activity"/>
    <property type="evidence" value="ECO:0007669"/>
    <property type="project" value="InterPro"/>
</dbReference>
<dbReference type="PANTHER" id="PTHR21294:SF8">
    <property type="entry name" value="ELECTRON TRANSFER FLAVOPROTEIN SUBUNIT BETA"/>
    <property type="match status" value="1"/>
</dbReference>
<dbReference type="OrthoDB" id="9804960at2"/>
<dbReference type="GO" id="GO:0005829">
    <property type="term" value="C:cytosol"/>
    <property type="evidence" value="ECO:0007669"/>
    <property type="project" value="TreeGrafter"/>
</dbReference>
<accession>A0A1D9MK21</accession>
<evidence type="ECO:0000256" key="1">
    <source>
        <dbReference type="ARBA" id="ARBA00001974"/>
    </source>
</evidence>
<dbReference type="Proteomes" id="UP000176288">
    <property type="component" value="Chromosome"/>
</dbReference>
<dbReference type="AlphaFoldDB" id="A0A1D9MK21"/>
<dbReference type="CDD" id="cd01714">
    <property type="entry name" value="ETF_beta"/>
    <property type="match status" value="1"/>
</dbReference>
<evidence type="ECO:0000256" key="2">
    <source>
        <dbReference type="ARBA" id="ARBA00007557"/>
    </source>
</evidence>
<feature type="domain" description="Electron transfer flavoprotein alpha/beta-subunit N-terminal" evidence="8">
    <location>
        <begin position="21"/>
        <end position="213"/>
    </location>
</feature>
<evidence type="ECO:0000256" key="5">
    <source>
        <dbReference type="ARBA" id="ARBA00022448"/>
    </source>
</evidence>
<comment type="function">
    <text evidence="7">The electron transfer flavoprotein serves as a specific electron acceptor for other dehydrogenases. It transfers the electrons to the main respiratory chain via ETF-ubiquinone oxidoreductase (ETF dehydrogenase).</text>
</comment>
<reference evidence="9 10" key="1">
    <citation type="submission" date="2016-10" db="EMBL/GenBank/DDBJ databases">
        <title>Actinomyces aegypiusis sp. nov., isolated from the Aegypius monachus in Qinghai Tibet Plateau China.</title>
        <authorList>
            <person name="Wang Y."/>
        </authorList>
    </citation>
    <scope>NUCLEOTIDE SEQUENCE [LARGE SCALE GENOMIC DNA]</scope>
    <source>
        <strain evidence="9 10">VUL4_3</strain>
    </source>
</reference>
<sequence length="269" mass="28538">MRIAVCVKHVPDVQSLRRLEDGTLVRGEDDVLNELDENAIEVAVSLVEENGGEVVAFSMGPEDASDALMRALQMGADRAILLSDEALAGSDVFATAKVLSAAILAEESEQPFDLVITGMASLDSMTSMLPAALGKYLGRPFLGLAKELDTDGQKVTIRRVADSFNDQLQAPLPAVVSVTDQVADPRYPNFKAMAAARKKPLDTWDLAELKEAVAAVNAKIDLSQVGMQSSGANVLSADQTPEKEPGRIVNDTGQGGKELAAYISEVLGK</sequence>
<evidence type="ECO:0000256" key="3">
    <source>
        <dbReference type="ARBA" id="ARBA00011355"/>
    </source>
</evidence>